<accession>A0ABQ4G4W5</accession>
<gene>
    <name evidence="1" type="ORF">Mco01_51180</name>
</gene>
<dbReference type="PANTHER" id="PTHR17985">
    <property type="entry name" value="SER/THR-RICH PROTEIN T10 IN DGCR REGION"/>
    <property type="match status" value="1"/>
</dbReference>
<evidence type="ECO:0000313" key="1">
    <source>
        <dbReference type="EMBL" id="GIH42118.1"/>
    </source>
</evidence>
<name>A0ABQ4G4W5_9ACTN</name>
<dbReference type="PANTHER" id="PTHR17985:SF8">
    <property type="entry name" value="TRANSPORT AND GOLGI ORGANIZATION PROTEIN 2 HOMOLOG"/>
    <property type="match status" value="1"/>
</dbReference>
<reference evidence="1 2" key="1">
    <citation type="submission" date="2021-01" db="EMBL/GenBank/DDBJ databases">
        <title>Whole genome shotgun sequence of Microbispora corallina NBRC 16416.</title>
        <authorList>
            <person name="Komaki H."/>
            <person name="Tamura T."/>
        </authorList>
    </citation>
    <scope>NUCLEOTIDE SEQUENCE [LARGE SCALE GENOMIC DNA]</scope>
    <source>
        <strain evidence="1 2">NBRC 16416</strain>
    </source>
</reference>
<protein>
    <recommendedName>
        <fullName evidence="3">NRDE family protein</fullName>
    </recommendedName>
</protein>
<proteinExistence type="predicted"/>
<dbReference type="Pfam" id="PF05742">
    <property type="entry name" value="TANGO2"/>
    <property type="match status" value="1"/>
</dbReference>
<sequence length="247" mass="26936">MCTVIVSVEPDAGTPVLLAGVRDEFVTRPWMSPDRHWPDHPGLVGGRDLEAGGTWLAADPAARRVAALLNGHGAAAAPEIRRSRGSLPLLAAADGVLPPLDLRAYDPFHLVVAGLDGVRVWSWDGGRVVEEKLPRGVHMLVNSGWERGDDNPRVAWFRPRFAAAERPDWRDGGSPRRFWGEWLDLASGGGLAVDDPRALVFSRRLEDGRVFASLSVTLVALSPDGLRYDFCPRPDDPGTWHRVPPTA</sequence>
<dbReference type="Proteomes" id="UP000603904">
    <property type="component" value="Unassembled WGS sequence"/>
</dbReference>
<organism evidence="1 2">
    <name type="scientific">Microbispora corallina</name>
    <dbReference type="NCBI Taxonomy" id="83302"/>
    <lineage>
        <taxon>Bacteria</taxon>
        <taxon>Bacillati</taxon>
        <taxon>Actinomycetota</taxon>
        <taxon>Actinomycetes</taxon>
        <taxon>Streptosporangiales</taxon>
        <taxon>Streptosporangiaceae</taxon>
        <taxon>Microbispora</taxon>
    </lineage>
</organism>
<dbReference type="EMBL" id="BOOC01000028">
    <property type="protein sequence ID" value="GIH42118.1"/>
    <property type="molecule type" value="Genomic_DNA"/>
</dbReference>
<evidence type="ECO:0000313" key="2">
    <source>
        <dbReference type="Proteomes" id="UP000603904"/>
    </source>
</evidence>
<keyword evidence="2" id="KW-1185">Reference proteome</keyword>
<evidence type="ECO:0008006" key="3">
    <source>
        <dbReference type="Google" id="ProtNLM"/>
    </source>
</evidence>
<comment type="caution">
    <text evidence="1">The sequence shown here is derived from an EMBL/GenBank/DDBJ whole genome shotgun (WGS) entry which is preliminary data.</text>
</comment>
<dbReference type="InterPro" id="IPR008551">
    <property type="entry name" value="TANGO2"/>
</dbReference>